<dbReference type="Proteomes" id="UP000887159">
    <property type="component" value="Unassembled WGS sequence"/>
</dbReference>
<comment type="caution">
    <text evidence="1">The sequence shown here is derived from an EMBL/GenBank/DDBJ whole genome shotgun (WGS) entry which is preliminary data.</text>
</comment>
<protein>
    <submittedName>
        <fullName evidence="1">E3 ubiquitin-protein ligase RNF13</fullName>
    </submittedName>
</protein>
<dbReference type="EMBL" id="BMAU01021433">
    <property type="protein sequence ID" value="GFY35686.1"/>
    <property type="molecule type" value="Genomic_DNA"/>
</dbReference>
<sequence length="87" mass="9606">MRDRIPNGCIDGRASRAAHVMGAVIPNVIQPGTFVWFEKKHDPVVKVLPVPGGRPMKQLAVRVHFLRCGSLLDDWSVEGILSMVFGK</sequence>
<evidence type="ECO:0000313" key="1">
    <source>
        <dbReference type="EMBL" id="GFY35686.1"/>
    </source>
</evidence>
<name>A0A8X7BKV3_TRICX</name>
<reference evidence="1" key="1">
    <citation type="submission" date="2020-08" db="EMBL/GenBank/DDBJ databases">
        <title>Multicomponent nature underlies the extraordinary mechanical properties of spider dragline silk.</title>
        <authorList>
            <person name="Kono N."/>
            <person name="Nakamura H."/>
            <person name="Mori M."/>
            <person name="Yoshida Y."/>
            <person name="Ohtoshi R."/>
            <person name="Malay A.D."/>
            <person name="Moran D.A.P."/>
            <person name="Tomita M."/>
            <person name="Numata K."/>
            <person name="Arakawa K."/>
        </authorList>
    </citation>
    <scope>NUCLEOTIDE SEQUENCE</scope>
</reference>
<organism evidence="1 2">
    <name type="scientific">Trichonephila clavipes</name>
    <name type="common">Golden silk orbweaver</name>
    <name type="synonym">Nephila clavipes</name>
    <dbReference type="NCBI Taxonomy" id="2585209"/>
    <lineage>
        <taxon>Eukaryota</taxon>
        <taxon>Metazoa</taxon>
        <taxon>Ecdysozoa</taxon>
        <taxon>Arthropoda</taxon>
        <taxon>Chelicerata</taxon>
        <taxon>Arachnida</taxon>
        <taxon>Araneae</taxon>
        <taxon>Araneomorphae</taxon>
        <taxon>Entelegynae</taxon>
        <taxon>Araneoidea</taxon>
        <taxon>Nephilidae</taxon>
        <taxon>Trichonephila</taxon>
    </lineage>
</organism>
<proteinExistence type="predicted"/>
<accession>A0A8X7BKV3</accession>
<gene>
    <name evidence="1" type="primary">NCL1_31493</name>
    <name evidence="1" type="ORF">TNCV_2619781</name>
</gene>
<evidence type="ECO:0000313" key="2">
    <source>
        <dbReference type="Proteomes" id="UP000887159"/>
    </source>
</evidence>
<keyword evidence="2" id="KW-1185">Reference proteome</keyword>
<dbReference type="AlphaFoldDB" id="A0A8X7BKV3"/>